<dbReference type="Proteomes" id="UP000828390">
    <property type="component" value="Unassembled WGS sequence"/>
</dbReference>
<evidence type="ECO:0000313" key="1">
    <source>
        <dbReference type="EMBL" id="KAH3794391.1"/>
    </source>
</evidence>
<name>A0A9D4IZR3_DREPO</name>
<sequence>MYLPALSLGLDDVISVPVMGTLLHLMKTNFLNGNTKEAQKCQVNNEKHTTLIYYA</sequence>
<accession>A0A9D4IZR3</accession>
<proteinExistence type="predicted"/>
<evidence type="ECO:0000313" key="2">
    <source>
        <dbReference type="Proteomes" id="UP000828390"/>
    </source>
</evidence>
<organism evidence="1 2">
    <name type="scientific">Dreissena polymorpha</name>
    <name type="common">Zebra mussel</name>
    <name type="synonym">Mytilus polymorpha</name>
    <dbReference type="NCBI Taxonomy" id="45954"/>
    <lineage>
        <taxon>Eukaryota</taxon>
        <taxon>Metazoa</taxon>
        <taxon>Spiralia</taxon>
        <taxon>Lophotrochozoa</taxon>
        <taxon>Mollusca</taxon>
        <taxon>Bivalvia</taxon>
        <taxon>Autobranchia</taxon>
        <taxon>Heteroconchia</taxon>
        <taxon>Euheterodonta</taxon>
        <taxon>Imparidentia</taxon>
        <taxon>Neoheterodontei</taxon>
        <taxon>Myida</taxon>
        <taxon>Dreissenoidea</taxon>
        <taxon>Dreissenidae</taxon>
        <taxon>Dreissena</taxon>
    </lineage>
</organism>
<comment type="caution">
    <text evidence="1">The sequence shown here is derived from an EMBL/GenBank/DDBJ whole genome shotgun (WGS) entry which is preliminary data.</text>
</comment>
<reference evidence="1" key="1">
    <citation type="journal article" date="2019" name="bioRxiv">
        <title>The Genome of the Zebra Mussel, Dreissena polymorpha: A Resource for Invasive Species Research.</title>
        <authorList>
            <person name="McCartney M.A."/>
            <person name="Auch B."/>
            <person name="Kono T."/>
            <person name="Mallez S."/>
            <person name="Zhang Y."/>
            <person name="Obille A."/>
            <person name="Becker A."/>
            <person name="Abrahante J.E."/>
            <person name="Garbe J."/>
            <person name="Badalamenti J.P."/>
            <person name="Herman A."/>
            <person name="Mangelson H."/>
            <person name="Liachko I."/>
            <person name="Sullivan S."/>
            <person name="Sone E.D."/>
            <person name="Koren S."/>
            <person name="Silverstein K.A.T."/>
            <person name="Beckman K.B."/>
            <person name="Gohl D.M."/>
        </authorList>
    </citation>
    <scope>NUCLEOTIDE SEQUENCE</scope>
    <source>
        <strain evidence="1">Duluth1</strain>
        <tissue evidence="1">Whole animal</tissue>
    </source>
</reference>
<protein>
    <submittedName>
        <fullName evidence="1">Uncharacterized protein</fullName>
    </submittedName>
</protein>
<dbReference type="EMBL" id="JAIWYP010000007">
    <property type="protein sequence ID" value="KAH3794391.1"/>
    <property type="molecule type" value="Genomic_DNA"/>
</dbReference>
<keyword evidence="2" id="KW-1185">Reference proteome</keyword>
<gene>
    <name evidence="1" type="ORF">DPMN_147924</name>
</gene>
<dbReference type="AlphaFoldDB" id="A0A9D4IZR3"/>
<reference evidence="1" key="2">
    <citation type="submission" date="2020-11" db="EMBL/GenBank/DDBJ databases">
        <authorList>
            <person name="McCartney M.A."/>
            <person name="Auch B."/>
            <person name="Kono T."/>
            <person name="Mallez S."/>
            <person name="Becker A."/>
            <person name="Gohl D.M."/>
            <person name="Silverstein K.A.T."/>
            <person name="Koren S."/>
            <person name="Bechman K.B."/>
            <person name="Herman A."/>
            <person name="Abrahante J.E."/>
            <person name="Garbe J."/>
        </authorList>
    </citation>
    <scope>NUCLEOTIDE SEQUENCE</scope>
    <source>
        <strain evidence="1">Duluth1</strain>
        <tissue evidence="1">Whole animal</tissue>
    </source>
</reference>